<feature type="compositionally biased region" description="Polar residues" evidence="2">
    <location>
        <begin position="304"/>
        <end position="315"/>
    </location>
</feature>
<dbReference type="SUPFAM" id="SSF82185">
    <property type="entry name" value="Histone H3 K4-specific methyltransferase SET7/9 N-terminal domain"/>
    <property type="match status" value="1"/>
</dbReference>
<proteinExistence type="predicted"/>
<dbReference type="InterPro" id="IPR003409">
    <property type="entry name" value="MORN"/>
</dbReference>
<dbReference type="GO" id="GO:0005829">
    <property type="term" value="C:cytosol"/>
    <property type="evidence" value="ECO:0007669"/>
    <property type="project" value="TreeGrafter"/>
</dbReference>
<protein>
    <recommendedName>
        <fullName evidence="4">MORN repeat-containing protein 5</fullName>
    </recommendedName>
</protein>
<gene>
    <name evidence="3" type="ORF">HPHI1048_LOCUS9649</name>
</gene>
<feature type="compositionally biased region" description="Low complexity" evidence="2">
    <location>
        <begin position="346"/>
        <end position="356"/>
    </location>
</feature>
<dbReference type="PANTHER" id="PTHR43215:SF14">
    <property type="entry name" value="RADIAL SPOKE HEAD 1 HOMOLOG"/>
    <property type="match status" value="1"/>
</dbReference>
<name>A0A7S0HKI1_9CRYP</name>
<evidence type="ECO:0008006" key="4">
    <source>
        <dbReference type="Google" id="ProtNLM"/>
    </source>
</evidence>
<dbReference type="SMART" id="SM00698">
    <property type="entry name" value="MORN"/>
    <property type="match status" value="4"/>
</dbReference>
<dbReference type="PANTHER" id="PTHR43215">
    <property type="entry name" value="RADIAL SPOKE HEAD 1 HOMOLOG"/>
    <property type="match status" value="1"/>
</dbReference>
<dbReference type="EMBL" id="HBEO01014152">
    <property type="protein sequence ID" value="CAD8482633.1"/>
    <property type="molecule type" value="Transcribed_RNA"/>
</dbReference>
<evidence type="ECO:0000256" key="1">
    <source>
        <dbReference type="ARBA" id="ARBA00022737"/>
    </source>
</evidence>
<dbReference type="Gene3D" id="2.20.110.10">
    <property type="entry name" value="Histone H3 K4-specific methyltransferase SET7/9 N-terminal domain"/>
    <property type="match status" value="1"/>
</dbReference>
<accession>A0A7S0HKI1</accession>
<reference evidence="3" key="1">
    <citation type="submission" date="2021-01" db="EMBL/GenBank/DDBJ databases">
        <authorList>
            <person name="Corre E."/>
            <person name="Pelletier E."/>
            <person name="Niang G."/>
            <person name="Scheremetjew M."/>
            <person name="Finn R."/>
            <person name="Kale V."/>
            <person name="Holt S."/>
            <person name="Cochrane G."/>
            <person name="Meng A."/>
            <person name="Brown T."/>
            <person name="Cohen L."/>
        </authorList>
    </citation>
    <scope>NUCLEOTIDE SEQUENCE</scope>
    <source>
        <strain evidence="3">CCMP325</strain>
    </source>
</reference>
<feature type="region of interest" description="Disordered" evidence="2">
    <location>
        <begin position="194"/>
        <end position="224"/>
    </location>
</feature>
<evidence type="ECO:0000256" key="2">
    <source>
        <dbReference type="SAM" id="MobiDB-lite"/>
    </source>
</evidence>
<organism evidence="3">
    <name type="scientific">Hanusia phi</name>
    <dbReference type="NCBI Taxonomy" id="3032"/>
    <lineage>
        <taxon>Eukaryota</taxon>
        <taxon>Cryptophyceae</taxon>
        <taxon>Pyrenomonadales</taxon>
        <taxon>Geminigeraceae</taxon>
        <taxon>Hanusia</taxon>
    </lineage>
</organism>
<evidence type="ECO:0000313" key="3">
    <source>
        <dbReference type="EMBL" id="CAD8482633.1"/>
    </source>
</evidence>
<feature type="region of interest" description="Disordered" evidence="2">
    <location>
        <begin position="345"/>
        <end position="364"/>
    </location>
</feature>
<dbReference type="AlphaFoldDB" id="A0A7S0HKI1"/>
<sequence length="392" mass="43971">MTEASPSCRNGWQEVTFHDGSVYHGEWCRGQRSGQGKQTYALTGNRYEGSWKDGRWDGPGRLFLCNGSSYSGEWKAGRRHGKGIEVCSLSVNTYTGDFWEDKRCGEGVLEERGKTFNVKYDENGVELWRKPFASLDPVCPDVLWLPPNHPRFTPKRVDFSRVLDSLCSPRPRSCLADGQNQNSSDFDRTIVDRQPGRQSDAQSDRQSDGQSDGQPEGLPEHLLSFTNKPEGEISVLPNRHTLTESEISIRDGTNQNAVIKATLVFDKFDQTSQNFLKARKPSNQEVPVIMELDKKSWIKIQRENGSFSDRQSNSEPGGVKGSPPSEILAPRLSTSPIFPRVLQWQETAESESSTSTPKHLKYISLNPTPSPLCSSLLAKFEDCSRRKTPLRG</sequence>
<keyword evidence="1" id="KW-0677">Repeat</keyword>
<feature type="region of interest" description="Disordered" evidence="2">
    <location>
        <begin position="304"/>
        <end position="330"/>
    </location>
</feature>
<dbReference type="Pfam" id="PF02493">
    <property type="entry name" value="MORN"/>
    <property type="match status" value="4"/>
</dbReference>